<dbReference type="InterPro" id="IPR036156">
    <property type="entry name" value="Beta-gal/glucu_dom_sf"/>
</dbReference>
<dbReference type="SUPFAM" id="SSF51445">
    <property type="entry name" value="(Trans)glycosidases"/>
    <property type="match status" value="1"/>
</dbReference>
<dbReference type="Pfam" id="PF00703">
    <property type="entry name" value="Glyco_hydro_2"/>
    <property type="match status" value="1"/>
</dbReference>
<dbReference type="Gene3D" id="2.60.40.10">
    <property type="entry name" value="Immunoglobulins"/>
    <property type="match status" value="3"/>
</dbReference>
<dbReference type="Proteomes" id="UP000319143">
    <property type="component" value="Unassembled WGS sequence"/>
</dbReference>
<feature type="domain" description="Glycoside hydrolase family 2" evidence="9">
    <location>
        <begin position="718"/>
        <end position="817"/>
    </location>
</feature>
<dbReference type="InterPro" id="IPR051913">
    <property type="entry name" value="GH2_Domain-Containing"/>
</dbReference>
<dbReference type="InterPro" id="IPR006103">
    <property type="entry name" value="Glyco_hydro_2_cat"/>
</dbReference>
<dbReference type="Gene3D" id="2.60.120.260">
    <property type="entry name" value="Galactose-binding domain-like"/>
    <property type="match status" value="1"/>
</dbReference>
<comment type="caution">
    <text evidence="10">The sequence shown here is derived from an EMBL/GenBank/DDBJ whole genome shotgun (WGS) entry which is preliminary data.</text>
</comment>
<reference evidence="10 11" key="1">
    <citation type="submission" date="2019-02" db="EMBL/GenBank/DDBJ databases">
        <title>Deep-cultivation of Planctomycetes and their phenomic and genomic characterization uncovers novel biology.</title>
        <authorList>
            <person name="Wiegand S."/>
            <person name="Jogler M."/>
            <person name="Boedeker C."/>
            <person name="Pinto D."/>
            <person name="Vollmers J."/>
            <person name="Rivas-Marin E."/>
            <person name="Kohn T."/>
            <person name="Peeters S.H."/>
            <person name="Heuer A."/>
            <person name="Rast P."/>
            <person name="Oberbeckmann S."/>
            <person name="Bunk B."/>
            <person name="Jeske O."/>
            <person name="Meyerdierks A."/>
            <person name="Storesund J.E."/>
            <person name="Kallscheuer N."/>
            <person name="Luecker S."/>
            <person name="Lage O.M."/>
            <person name="Pohl T."/>
            <person name="Merkel B.J."/>
            <person name="Hornburger P."/>
            <person name="Mueller R.-W."/>
            <person name="Bruemmer F."/>
            <person name="Labrenz M."/>
            <person name="Spormann A.M."/>
            <person name="Op Den Camp H."/>
            <person name="Overmann J."/>
            <person name="Amann R."/>
            <person name="Jetten M.S.M."/>
            <person name="Mascher T."/>
            <person name="Medema M.H."/>
            <person name="Devos D.P."/>
            <person name="Kaster A.-K."/>
            <person name="Ovreas L."/>
            <person name="Rohde M."/>
            <person name="Galperin M.Y."/>
            <person name="Jogler C."/>
        </authorList>
    </citation>
    <scope>NUCLEOTIDE SEQUENCE [LARGE SCALE GENOMIC DNA]</scope>
    <source>
        <strain evidence="10 11">Poly41</strain>
    </source>
</reference>
<evidence type="ECO:0000256" key="4">
    <source>
        <dbReference type="SAM" id="SignalP"/>
    </source>
</evidence>
<organism evidence="10 11">
    <name type="scientific">Novipirellula artificiosorum</name>
    <dbReference type="NCBI Taxonomy" id="2528016"/>
    <lineage>
        <taxon>Bacteria</taxon>
        <taxon>Pseudomonadati</taxon>
        <taxon>Planctomycetota</taxon>
        <taxon>Planctomycetia</taxon>
        <taxon>Pirellulales</taxon>
        <taxon>Pirellulaceae</taxon>
        <taxon>Novipirellula</taxon>
    </lineage>
</organism>
<dbReference type="InterPro" id="IPR006104">
    <property type="entry name" value="Glyco_hydro_2_N"/>
</dbReference>
<dbReference type="InterPro" id="IPR013783">
    <property type="entry name" value="Ig-like_fold"/>
</dbReference>
<keyword evidence="2 10" id="KW-0378">Hydrolase</keyword>
<evidence type="ECO:0000259" key="5">
    <source>
        <dbReference type="Pfam" id="PF00703"/>
    </source>
</evidence>
<dbReference type="InterPro" id="IPR006101">
    <property type="entry name" value="Glyco_hydro_2"/>
</dbReference>
<evidence type="ECO:0000313" key="11">
    <source>
        <dbReference type="Proteomes" id="UP000319143"/>
    </source>
</evidence>
<feature type="domain" description="Glycoside hydrolase family 2 immunoglobulin-like beta-sandwich" evidence="5">
    <location>
        <begin position="195"/>
        <end position="291"/>
    </location>
</feature>
<dbReference type="PROSITE" id="PS00608">
    <property type="entry name" value="GLYCOSYL_HYDROL_F2_2"/>
    <property type="match status" value="1"/>
</dbReference>
<feature type="domain" description="Glycosyl hydrolases family 2 sugar binding" evidence="7">
    <location>
        <begin position="90"/>
        <end position="173"/>
    </location>
</feature>
<accession>A0A5C6DKK8</accession>
<dbReference type="PANTHER" id="PTHR42732">
    <property type="entry name" value="BETA-GALACTOSIDASE"/>
    <property type="match status" value="1"/>
</dbReference>
<dbReference type="Gene3D" id="3.20.20.80">
    <property type="entry name" value="Glycosidases"/>
    <property type="match status" value="1"/>
</dbReference>
<keyword evidence="3 10" id="KW-0326">Glycosidase</keyword>
<dbReference type="Pfam" id="PF02836">
    <property type="entry name" value="Glyco_hydro_2_C"/>
    <property type="match status" value="1"/>
</dbReference>
<dbReference type="InterPro" id="IPR006102">
    <property type="entry name" value="Ig-like_GH2"/>
</dbReference>
<evidence type="ECO:0000259" key="7">
    <source>
        <dbReference type="Pfam" id="PF02837"/>
    </source>
</evidence>
<dbReference type="AlphaFoldDB" id="A0A5C6DKK8"/>
<gene>
    <name evidence="10" type="primary">lacZ_4</name>
    <name evidence="10" type="ORF">Poly41_32490</name>
</gene>
<dbReference type="InterPro" id="IPR040605">
    <property type="entry name" value="Glyco_hydro2_dom5"/>
</dbReference>
<dbReference type="SUPFAM" id="SSF49303">
    <property type="entry name" value="beta-Galactosidase/glucuronidase domain"/>
    <property type="match status" value="1"/>
</dbReference>
<dbReference type="Pfam" id="PF02837">
    <property type="entry name" value="Glyco_hydro_2_N"/>
    <property type="match status" value="1"/>
</dbReference>
<evidence type="ECO:0000256" key="2">
    <source>
        <dbReference type="ARBA" id="ARBA00022801"/>
    </source>
</evidence>
<feature type="signal peptide" evidence="4">
    <location>
        <begin position="1"/>
        <end position="26"/>
    </location>
</feature>
<dbReference type="GO" id="GO:0005975">
    <property type="term" value="P:carbohydrate metabolic process"/>
    <property type="evidence" value="ECO:0007669"/>
    <property type="project" value="InterPro"/>
</dbReference>
<feature type="chain" id="PRO_5023108922" evidence="4">
    <location>
        <begin position="27"/>
        <end position="825"/>
    </location>
</feature>
<dbReference type="EC" id="3.2.1.23" evidence="10"/>
<dbReference type="EMBL" id="SJPV01000005">
    <property type="protein sequence ID" value="TWU37122.1"/>
    <property type="molecule type" value="Genomic_DNA"/>
</dbReference>
<dbReference type="GO" id="GO:0004565">
    <property type="term" value="F:beta-galactosidase activity"/>
    <property type="evidence" value="ECO:0007669"/>
    <property type="project" value="UniProtKB-EC"/>
</dbReference>
<proteinExistence type="inferred from homology"/>
<dbReference type="Pfam" id="PF18565">
    <property type="entry name" value="Glyco_hydro2_C5"/>
    <property type="match status" value="1"/>
</dbReference>
<dbReference type="PANTHER" id="PTHR42732:SF1">
    <property type="entry name" value="BETA-MANNOSIDASE"/>
    <property type="match status" value="1"/>
</dbReference>
<dbReference type="InterPro" id="IPR023232">
    <property type="entry name" value="Glyco_hydro_2_AS"/>
</dbReference>
<comment type="similarity">
    <text evidence="1">Belongs to the glycosyl hydrolase 2 family.</text>
</comment>
<evidence type="ECO:0000256" key="1">
    <source>
        <dbReference type="ARBA" id="ARBA00007401"/>
    </source>
</evidence>
<dbReference type="InterPro" id="IPR032311">
    <property type="entry name" value="DUF4982"/>
</dbReference>
<keyword evidence="4" id="KW-0732">Signal</keyword>
<feature type="domain" description="Glycoside hydrolase family 2 catalytic" evidence="6">
    <location>
        <begin position="299"/>
        <end position="450"/>
    </location>
</feature>
<feature type="domain" description="DUF4982" evidence="8">
    <location>
        <begin position="629"/>
        <end position="704"/>
    </location>
</feature>
<dbReference type="PRINTS" id="PR00132">
    <property type="entry name" value="GLHYDRLASE2"/>
</dbReference>
<dbReference type="Pfam" id="PF16355">
    <property type="entry name" value="DUF4982"/>
    <property type="match status" value="1"/>
</dbReference>
<sequence length="825" mass="92155" precursor="true">MKGTILMKRITTVLFLVLAVAVHATAADSRQTFRTSFNDGWKFHKGDVAGAETPEFDDSQWRSLDLPHDWAIEGPFDVKYNARCGGLPFHGTGWYRKSFEVPAEASGKAISVTFDGAMYDAHVWVNGHFVGHRPYGYIEFQYDISNLLNYNGSNAIAVKLAPEDLSTRWYPGAGIYRNVWLDIRDPVHVAQWGTFVTTPKVKDRTATVSIETTLEGDLTEKSIQLKYEVFDPMGKSVSSSTIPGQIKTATKLSVSNPLLWTLESPQLYVLKTTVLGAGRTLDVVQTRFGIRTLEFSKTEGFSLNGNPTRIQGVCLHHDNGPLGAAIHRRAIERKLQIMKQMGVNSVRTSHNPPSNELLDLCDELGILVQVEAFDVWLKAKVPNGYNKFFEEWGERDIKDMVRRDRNHPSVFMWSIGNEILEQGNKEDGNRIAKQLNGYVKSLDTTRPTTCGFNYFPGPYQSGMAGQIDIAGMNYKPLAYGDPVDEFLPNNPVVASETSSCTSSRGVYHLPIEKYQTHPSKQVTSYDLIGPPWAYPPDVEFDALETHPEILGEYVWTGFDYLGEPTPYGGKDNSTNGYWNADWPSRSSYFGAVDLCGFPKDRFYLYQSQWTQEPMVHVLPHWNWQNSSHKTIPIVAYTNCEEVELLVNGKSMGRKVKGKDLTKIPVKFNRYDKDHFMSKYRLSWEVPYSPGSLRVVGYRNGKPVAEKEIRTAGEPAQVKLVADRRELIADQSDLSYVTVRIEDREGNLCPLASNLVRFSVDGAGTIAAVGNGNAATTAPFIADEREAFNGLCMLIVKAGKQTGGITIRAESEGLRSDSASLDVKRP</sequence>
<evidence type="ECO:0000313" key="10">
    <source>
        <dbReference type="EMBL" id="TWU37122.1"/>
    </source>
</evidence>
<name>A0A5C6DKK8_9BACT</name>
<evidence type="ECO:0000259" key="8">
    <source>
        <dbReference type="Pfam" id="PF16355"/>
    </source>
</evidence>
<evidence type="ECO:0000256" key="3">
    <source>
        <dbReference type="ARBA" id="ARBA00023295"/>
    </source>
</evidence>
<dbReference type="InterPro" id="IPR008979">
    <property type="entry name" value="Galactose-bd-like_sf"/>
</dbReference>
<evidence type="ECO:0000259" key="6">
    <source>
        <dbReference type="Pfam" id="PF02836"/>
    </source>
</evidence>
<dbReference type="InterPro" id="IPR017853">
    <property type="entry name" value="GH"/>
</dbReference>
<dbReference type="SUPFAM" id="SSF49785">
    <property type="entry name" value="Galactose-binding domain-like"/>
    <property type="match status" value="1"/>
</dbReference>
<keyword evidence="11" id="KW-1185">Reference proteome</keyword>
<protein>
    <submittedName>
        <fullName evidence="10">Beta-galactosidase</fullName>
        <ecNumber evidence="10">3.2.1.23</ecNumber>
    </submittedName>
</protein>
<evidence type="ECO:0000259" key="9">
    <source>
        <dbReference type="Pfam" id="PF18565"/>
    </source>
</evidence>